<evidence type="ECO:0000313" key="5">
    <source>
        <dbReference type="Proteomes" id="UP000661077"/>
    </source>
</evidence>
<dbReference type="SUPFAM" id="SSF52172">
    <property type="entry name" value="CheY-like"/>
    <property type="match status" value="1"/>
</dbReference>
<dbReference type="InterPro" id="IPR001789">
    <property type="entry name" value="Sig_transdc_resp-reg_receiver"/>
</dbReference>
<accession>A0ABS1X2J9</accession>
<evidence type="ECO:0000256" key="1">
    <source>
        <dbReference type="ARBA" id="ARBA00022553"/>
    </source>
</evidence>
<evidence type="ECO:0000256" key="2">
    <source>
        <dbReference type="PROSITE-ProRule" id="PRU00169"/>
    </source>
</evidence>
<gene>
    <name evidence="4" type="ORF">JM946_22115</name>
</gene>
<evidence type="ECO:0000259" key="3">
    <source>
        <dbReference type="PROSITE" id="PS50110"/>
    </source>
</evidence>
<dbReference type="Proteomes" id="UP000661077">
    <property type="component" value="Unassembled WGS sequence"/>
</dbReference>
<dbReference type="Pfam" id="PF00072">
    <property type="entry name" value="Response_reg"/>
    <property type="match status" value="1"/>
</dbReference>
<proteinExistence type="predicted"/>
<feature type="domain" description="Response regulatory" evidence="3">
    <location>
        <begin position="4"/>
        <end position="119"/>
    </location>
</feature>
<reference evidence="4 5" key="1">
    <citation type="journal article" date="2021" name="Int. J. Syst. Evol. Microbiol.">
        <title>Steroidobacter gossypii sp. nov., isolated from soil of cotton cropping field.</title>
        <authorList>
            <person name="Huang R."/>
            <person name="Yang S."/>
            <person name="Zhen C."/>
            <person name="Liu W."/>
        </authorList>
    </citation>
    <scope>NUCLEOTIDE SEQUENCE [LARGE SCALE GENOMIC DNA]</scope>
    <source>
        <strain evidence="4 5">S1-65</strain>
    </source>
</reference>
<name>A0ABS1X2J9_9GAMM</name>
<dbReference type="Gene3D" id="3.40.50.2300">
    <property type="match status" value="1"/>
</dbReference>
<evidence type="ECO:0000313" key="4">
    <source>
        <dbReference type="EMBL" id="MBM0107445.1"/>
    </source>
</evidence>
<dbReference type="PROSITE" id="PS50110">
    <property type="entry name" value="RESPONSE_REGULATORY"/>
    <property type="match status" value="1"/>
</dbReference>
<dbReference type="InterPro" id="IPR050595">
    <property type="entry name" value="Bact_response_regulator"/>
</dbReference>
<comment type="caution">
    <text evidence="4">The sequence shown here is derived from an EMBL/GenBank/DDBJ whole genome shotgun (WGS) entry which is preliminary data.</text>
</comment>
<dbReference type="RefSeq" id="WP_203169555.1">
    <property type="nucleotide sequence ID" value="NZ_JAEVLS010000005.1"/>
</dbReference>
<feature type="modified residue" description="4-aspartylphosphate" evidence="2">
    <location>
        <position position="54"/>
    </location>
</feature>
<dbReference type="SMART" id="SM00448">
    <property type="entry name" value="REC"/>
    <property type="match status" value="1"/>
</dbReference>
<dbReference type="EMBL" id="JAEVLS010000005">
    <property type="protein sequence ID" value="MBM0107445.1"/>
    <property type="molecule type" value="Genomic_DNA"/>
</dbReference>
<organism evidence="4 5">
    <name type="scientific">Steroidobacter gossypii</name>
    <dbReference type="NCBI Taxonomy" id="2805490"/>
    <lineage>
        <taxon>Bacteria</taxon>
        <taxon>Pseudomonadati</taxon>
        <taxon>Pseudomonadota</taxon>
        <taxon>Gammaproteobacteria</taxon>
        <taxon>Steroidobacterales</taxon>
        <taxon>Steroidobacteraceae</taxon>
        <taxon>Steroidobacter</taxon>
    </lineage>
</organism>
<sequence length="124" mass="13126">MGTEVLIVEDQVLIAIHLQDLVEEAGYRVAAIAHDAAGALAEVAQQRPAFAIMDIRLANGGSGVEVARQLYLEYGVRCLFISANINDEVRARVAELQPLGFIGKPFLAAEVIGAVQAAALATAR</sequence>
<dbReference type="InterPro" id="IPR011006">
    <property type="entry name" value="CheY-like_superfamily"/>
</dbReference>
<dbReference type="PANTHER" id="PTHR44591">
    <property type="entry name" value="STRESS RESPONSE REGULATOR PROTEIN 1"/>
    <property type="match status" value="1"/>
</dbReference>
<keyword evidence="5" id="KW-1185">Reference proteome</keyword>
<keyword evidence="1 2" id="KW-0597">Phosphoprotein</keyword>
<protein>
    <submittedName>
        <fullName evidence="4">Response regulator</fullName>
    </submittedName>
</protein>
<dbReference type="PANTHER" id="PTHR44591:SF24">
    <property type="entry name" value="PROTEIN-GLUTAMATE METHYLESTERASE_PROTEIN-GLUTAMINE GLUTAMINASE 1"/>
    <property type="match status" value="1"/>
</dbReference>